<reference evidence="1 2" key="1">
    <citation type="submission" date="2017-01" db="EMBL/GenBank/DDBJ databases">
        <title>Bacillus cereus isolates.</title>
        <authorList>
            <person name="Beno S.M."/>
        </authorList>
    </citation>
    <scope>NUCLEOTIDE SEQUENCE [LARGE SCALE GENOMIC DNA]</scope>
    <source>
        <strain evidence="1 2">FSL W7-1108</strain>
    </source>
</reference>
<gene>
    <name evidence="1" type="ORF">BW900_31040</name>
</gene>
<proteinExistence type="predicted"/>
<evidence type="ECO:0000313" key="1">
    <source>
        <dbReference type="EMBL" id="OOR01145.1"/>
    </source>
</evidence>
<evidence type="ECO:0000313" key="2">
    <source>
        <dbReference type="Proteomes" id="UP000190696"/>
    </source>
</evidence>
<accession>A0A1S9STP9</accession>
<sequence>MWLSKGTLLTLPTGEGAPQGLRGWGVGLRGSGEEFPSRFGQSPRFCFLSCEAWLGDSQNSLVEPFHCVHEA</sequence>
<organism evidence="1 2">
    <name type="scientific">Bacillus mycoides</name>
    <dbReference type="NCBI Taxonomy" id="1405"/>
    <lineage>
        <taxon>Bacteria</taxon>
        <taxon>Bacillati</taxon>
        <taxon>Bacillota</taxon>
        <taxon>Bacilli</taxon>
        <taxon>Bacillales</taxon>
        <taxon>Bacillaceae</taxon>
        <taxon>Bacillus</taxon>
        <taxon>Bacillus cereus group</taxon>
    </lineage>
</organism>
<protein>
    <submittedName>
        <fullName evidence="1">Uncharacterized protein</fullName>
    </submittedName>
</protein>
<name>A0A1S9STP9_BACMY</name>
<dbReference type="EMBL" id="MUAI01000106">
    <property type="protein sequence ID" value="OOR01145.1"/>
    <property type="molecule type" value="Genomic_DNA"/>
</dbReference>
<dbReference type="Proteomes" id="UP000190696">
    <property type="component" value="Unassembled WGS sequence"/>
</dbReference>
<dbReference type="AlphaFoldDB" id="A0A1S9STP9"/>
<comment type="caution">
    <text evidence="1">The sequence shown here is derived from an EMBL/GenBank/DDBJ whole genome shotgun (WGS) entry which is preliminary data.</text>
</comment>